<dbReference type="Proteomes" id="UP000319483">
    <property type="component" value="Unassembled WGS sequence"/>
</dbReference>
<name>A0A556SUG6_9GAMM</name>
<dbReference type="AlphaFoldDB" id="A0A556SUG6"/>
<proteinExistence type="predicted"/>
<dbReference type="PROSITE" id="PS51257">
    <property type="entry name" value="PROKAR_LIPOPROTEIN"/>
    <property type="match status" value="1"/>
</dbReference>
<feature type="domain" description="DUF4878" evidence="2">
    <location>
        <begin position="21"/>
        <end position="138"/>
    </location>
</feature>
<dbReference type="InterPro" id="IPR024267">
    <property type="entry name" value="DUF4878"/>
</dbReference>
<feature type="signal peptide" evidence="1">
    <location>
        <begin position="1"/>
        <end position="24"/>
    </location>
</feature>
<protein>
    <submittedName>
        <fullName evidence="3">DUF4878 domain-containing protein</fullName>
    </submittedName>
</protein>
<gene>
    <name evidence="3" type="ORF">FPQ15_02970</name>
</gene>
<evidence type="ECO:0000259" key="2">
    <source>
        <dbReference type="Pfam" id="PF12870"/>
    </source>
</evidence>
<dbReference type="Gene3D" id="3.10.450.50">
    <property type="match status" value="1"/>
</dbReference>
<comment type="caution">
    <text evidence="3">The sequence shown here is derived from an EMBL/GenBank/DDBJ whole genome shotgun (WGS) entry which is preliminary data.</text>
</comment>
<organism evidence="3 4">
    <name type="scientific">Gilliamella apicola</name>
    <dbReference type="NCBI Taxonomy" id="1196095"/>
    <lineage>
        <taxon>Bacteria</taxon>
        <taxon>Pseudomonadati</taxon>
        <taxon>Pseudomonadota</taxon>
        <taxon>Gammaproteobacteria</taxon>
        <taxon>Orbales</taxon>
        <taxon>Orbaceae</taxon>
        <taxon>Gilliamella</taxon>
    </lineage>
</organism>
<keyword evidence="1" id="KW-0732">Signal</keyword>
<dbReference type="RefSeq" id="WP_144091445.1">
    <property type="nucleotide sequence ID" value="NZ_VMHM01000003.1"/>
</dbReference>
<evidence type="ECO:0000256" key="1">
    <source>
        <dbReference type="SAM" id="SignalP"/>
    </source>
</evidence>
<evidence type="ECO:0000313" key="3">
    <source>
        <dbReference type="EMBL" id="TSK04791.1"/>
    </source>
</evidence>
<dbReference type="EMBL" id="VMHM01000003">
    <property type="protein sequence ID" value="TSK04791.1"/>
    <property type="molecule type" value="Genomic_DNA"/>
</dbReference>
<evidence type="ECO:0000313" key="4">
    <source>
        <dbReference type="Proteomes" id="UP000319483"/>
    </source>
</evidence>
<sequence length="142" mass="15771">MKLFVKFFSVFLLALMITACSSQEDGPEGAAKEFMSAMYKGDLDKVTSLLYFPEEKNSSDMMLMEGMVKSKMKMAVDEAAELGKKHGGVDKIECTLVNYTNEEKTEAKVLATTYFKDGTKDEVHGATTVIKVNGKWLVAFKI</sequence>
<feature type="chain" id="PRO_5021792208" evidence="1">
    <location>
        <begin position="25"/>
        <end position="142"/>
    </location>
</feature>
<accession>A0A556SUG6</accession>
<reference evidence="3 4" key="1">
    <citation type="submission" date="2019-07" db="EMBL/GenBank/DDBJ databases">
        <title>Gilliamella genomes.</title>
        <authorList>
            <person name="Zheng H."/>
        </authorList>
    </citation>
    <scope>NUCLEOTIDE SEQUENCE [LARGE SCALE GENOMIC DNA]</scope>
    <source>
        <strain evidence="3 4">W8127</strain>
    </source>
</reference>
<dbReference type="Pfam" id="PF12870">
    <property type="entry name" value="DUF4878"/>
    <property type="match status" value="1"/>
</dbReference>